<feature type="region of interest" description="Disordered" evidence="4">
    <location>
        <begin position="31"/>
        <end position="196"/>
    </location>
</feature>
<sequence>MAPRGQKRQYILQHVCYVLAIALENDHINPTTSPLNTAGPHDSSDPFGPVRQEPPPAHDSTAQATPQHTLSAPEVHTANTADTSFEISSEPSDRSRKRRRRSSLPTTASRLASPSTRDTASGPQARKRVRVHDDIASTEDEKTMRLDPAERTQQRPSTNGSSQNGSSPPHTNGSVKSDTNGYHTNGHAGGTVARNKEPFFGHDREEVTRILLQTLSDLGYRDAAKQLSRESGYELEIPSVAAFRSAVLSGEWDEAEALLLGTDALEVDGGVSLGNGHGWSKADRLSGGSQNGSSRRGLPLAEGANLTLLKFLLRQQKYLELLEKRDLKSALDVLRSELTPLRTDTGRLHFLSSLVMCVSTHDLHAQAEWDGVEGESRSTLLSEISKSISPSVMIPEHRLATLLSSVQEEQILNCRYHNTTAQPSLYTDHECSVDDFPLHTQLELRTHSDEVWFVEFSHDGSMLATAGQDGLVVVYDTTRWRPIHEFREHERSPFANAANGAGAARDTRGITYIAFSPNDQYLISCSKNHEFVVVNVRDGQRVCYGDHFDDSITCAAWLPDSETFIIGTMSFRRPLGMYSLRSAGSTNSGSVLRNPEIHSWRDPPWDPSMKSDQPLTKFRLTDCAVDSTGTRMAATTTDHRIMLFSLNSVDRYRKLAEWQMDAWLTSINFSADGDLLLVNMNEGRVLAIDSETGEIVCRYEGAVQRDFVIRSAFGGAGEGFVISGSEDSRVYIWRRQTGLLVAALEAHHPGPVNSVAWHPTNPGIFASAGDDRRVRIWTSANARRGADSTEASSGAVRPLSSGLGRSYY</sequence>
<dbReference type="PANTHER" id="PTHR22838">
    <property type="entry name" value="WD REPEAT PROTEIN 26-RELATED"/>
    <property type="match status" value="1"/>
</dbReference>
<dbReference type="PANTHER" id="PTHR22838:SF0">
    <property type="entry name" value="WD REPEAT-CONTAINING PROTEIN 26"/>
    <property type="match status" value="1"/>
</dbReference>
<name>A0A2S6CKS2_9PEZI</name>
<dbReference type="PROSITE" id="PS50897">
    <property type="entry name" value="CTLH"/>
    <property type="match status" value="1"/>
</dbReference>
<feature type="compositionally biased region" description="Polar residues" evidence="4">
    <location>
        <begin position="154"/>
        <end position="183"/>
    </location>
</feature>
<comment type="caution">
    <text evidence="6">The sequence shown here is derived from an EMBL/GenBank/DDBJ whole genome shotgun (WGS) entry which is preliminary data.</text>
</comment>
<evidence type="ECO:0000313" key="6">
    <source>
        <dbReference type="EMBL" id="PPJ60337.1"/>
    </source>
</evidence>
<feature type="compositionally biased region" description="Polar residues" evidence="4">
    <location>
        <begin position="60"/>
        <end position="70"/>
    </location>
</feature>
<dbReference type="PROSITE" id="PS50294">
    <property type="entry name" value="WD_REPEATS_REGION"/>
    <property type="match status" value="2"/>
</dbReference>
<dbReference type="InterPro" id="IPR006595">
    <property type="entry name" value="CTLH_C"/>
</dbReference>
<dbReference type="SMART" id="SM00320">
    <property type="entry name" value="WD40"/>
    <property type="match status" value="7"/>
</dbReference>
<feature type="compositionally biased region" description="Polar residues" evidence="4">
    <location>
        <begin position="77"/>
        <end position="87"/>
    </location>
</feature>
<dbReference type="SMART" id="SM00668">
    <property type="entry name" value="CTLH"/>
    <property type="match status" value="1"/>
</dbReference>
<organism evidence="6 7">
    <name type="scientific">Cercospora berteroae</name>
    <dbReference type="NCBI Taxonomy" id="357750"/>
    <lineage>
        <taxon>Eukaryota</taxon>
        <taxon>Fungi</taxon>
        <taxon>Dikarya</taxon>
        <taxon>Ascomycota</taxon>
        <taxon>Pezizomycotina</taxon>
        <taxon>Dothideomycetes</taxon>
        <taxon>Dothideomycetidae</taxon>
        <taxon>Mycosphaerellales</taxon>
        <taxon>Mycosphaerellaceae</taxon>
        <taxon>Cercospora</taxon>
    </lineage>
</organism>
<evidence type="ECO:0000256" key="4">
    <source>
        <dbReference type="SAM" id="MobiDB-lite"/>
    </source>
</evidence>
<dbReference type="GO" id="GO:0043161">
    <property type="term" value="P:proteasome-mediated ubiquitin-dependent protein catabolic process"/>
    <property type="evidence" value="ECO:0007669"/>
    <property type="project" value="TreeGrafter"/>
</dbReference>
<feature type="compositionally biased region" description="Polar residues" evidence="4">
    <location>
        <begin position="104"/>
        <end position="122"/>
    </location>
</feature>
<protein>
    <recommendedName>
        <fullName evidence="5">CTLH domain-containing protein</fullName>
    </recommendedName>
</protein>
<dbReference type="InterPro" id="IPR051350">
    <property type="entry name" value="WD_repeat-ST_regulator"/>
</dbReference>
<evidence type="ECO:0000256" key="2">
    <source>
        <dbReference type="ARBA" id="ARBA00022737"/>
    </source>
</evidence>
<dbReference type="InterPro" id="IPR015943">
    <property type="entry name" value="WD40/YVTN_repeat-like_dom_sf"/>
</dbReference>
<keyword evidence="7" id="KW-1185">Reference proteome</keyword>
<feature type="repeat" description="WD" evidence="3">
    <location>
        <begin position="745"/>
        <end position="777"/>
    </location>
</feature>
<gene>
    <name evidence="6" type="ORF">CBER1_10734</name>
</gene>
<dbReference type="GO" id="GO:0034657">
    <property type="term" value="C:GID complex"/>
    <property type="evidence" value="ECO:0007669"/>
    <property type="project" value="TreeGrafter"/>
</dbReference>
<dbReference type="Gene3D" id="2.130.10.10">
    <property type="entry name" value="YVTN repeat-like/Quinoprotein amine dehydrogenase"/>
    <property type="match status" value="1"/>
</dbReference>
<dbReference type="SUPFAM" id="SSF50978">
    <property type="entry name" value="WD40 repeat-like"/>
    <property type="match status" value="1"/>
</dbReference>
<dbReference type="PROSITE" id="PS50082">
    <property type="entry name" value="WD_REPEATS_2"/>
    <property type="match status" value="2"/>
</dbReference>
<proteinExistence type="predicted"/>
<dbReference type="Pfam" id="PF23627">
    <property type="entry name" value="LisH_WDR26"/>
    <property type="match status" value="1"/>
</dbReference>
<feature type="repeat" description="WD" evidence="3">
    <location>
        <begin position="444"/>
        <end position="485"/>
    </location>
</feature>
<dbReference type="Pfam" id="PF00400">
    <property type="entry name" value="WD40"/>
    <property type="match status" value="3"/>
</dbReference>
<accession>A0A2S6CKS2</accession>
<dbReference type="EMBL" id="PNEN01000290">
    <property type="protein sequence ID" value="PPJ60337.1"/>
    <property type="molecule type" value="Genomic_DNA"/>
</dbReference>
<dbReference type="InterPro" id="IPR001680">
    <property type="entry name" value="WD40_rpt"/>
</dbReference>
<dbReference type="STRING" id="357750.A0A2S6CKS2"/>
<reference evidence="7" key="1">
    <citation type="journal article" date="2017" name="bioRxiv">
        <title>Conservation of a gene cluster reveals novel cercosporin biosynthetic mechanisms and extends production to the genus Colletotrichum.</title>
        <authorList>
            <person name="de Jonge R."/>
            <person name="Ebert M.K."/>
            <person name="Huitt-Roehl C.R."/>
            <person name="Pal P."/>
            <person name="Suttle J.C."/>
            <person name="Spanner R.E."/>
            <person name="Neubauer J.D."/>
            <person name="Jurick W.M.II."/>
            <person name="Stott K.A."/>
            <person name="Secor G.A."/>
            <person name="Thomma B.P.H.J."/>
            <person name="Van de Peer Y."/>
            <person name="Townsend C.A."/>
            <person name="Bolton M.D."/>
        </authorList>
    </citation>
    <scope>NUCLEOTIDE SEQUENCE [LARGE SCALE GENOMIC DNA]</scope>
    <source>
        <strain evidence="7">CBS538.71</strain>
    </source>
</reference>
<feature type="compositionally biased region" description="Basic and acidic residues" evidence="4">
    <location>
        <begin position="131"/>
        <end position="153"/>
    </location>
</feature>
<keyword evidence="2" id="KW-0677">Repeat</keyword>
<evidence type="ECO:0000256" key="3">
    <source>
        <dbReference type="PROSITE-ProRule" id="PRU00221"/>
    </source>
</evidence>
<dbReference type="Proteomes" id="UP000237631">
    <property type="component" value="Unassembled WGS sequence"/>
</dbReference>
<feature type="domain" description="CTLH" evidence="5">
    <location>
        <begin position="236"/>
        <end position="329"/>
    </location>
</feature>
<dbReference type="AlphaFoldDB" id="A0A2S6CKS2"/>
<feature type="region of interest" description="Disordered" evidence="4">
    <location>
        <begin position="787"/>
        <end position="808"/>
    </location>
</feature>
<dbReference type="OrthoDB" id="972532at2759"/>
<evidence type="ECO:0000313" key="7">
    <source>
        <dbReference type="Proteomes" id="UP000237631"/>
    </source>
</evidence>
<evidence type="ECO:0000256" key="1">
    <source>
        <dbReference type="ARBA" id="ARBA00022574"/>
    </source>
</evidence>
<keyword evidence="1 3" id="KW-0853">WD repeat</keyword>
<dbReference type="InterPro" id="IPR036322">
    <property type="entry name" value="WD40_repeat_dom_sf"/>
</dbReference>
<evidence type="ECO:0000259" key="5">
    <source>
        <dbReference type="PROSITE" id="PS50897"/>
    </source>
</evidence>